<keyword evidence="9" id="KW-0902">Two-component regulatory system</keyword>
<dbReference type="EMBL" id="AP014879">
    <property type="protein sequence ID" value="BAV32559.1"/>
    <property type="molecule type" value="Genomic_DNA"/>
</dbReference>
<name>A0A1B4XCM6_9GAMM</name>
<protein>
    <recommendedName>
        <fullName evidence="3">histidine kinase</fullName>
        <ecNumber evidence="3">2.7.13.3</ecNumber>
    </recommendedName>
</protein>
<dbReference type="InterPro" id="IPR050428">
    <property type="entry name" value="TCS_sensor_his_kinase"/>
</dbReference>
<organism evidence="14 15">
    <name type="scientific">Sulfuricaulis limicola</name>
    <dbReference type="NCBI Taxonomy" id="1620215"/>
    <lineage>
        <taxon>Bacteria</taxon>
        <taxon>Pseudomonadati</taxon>
        <taxon>Pseudomonadota</taxon>
        <taxon>Gammaproteobacteria</taxon>
        <taxon>Acidiferrobacterales</taxon>
        <taxon>Acidiferrobacteraceae</taxon>
        <taxon>Sulfuricaulis</taxon>
    </lineage>
</organism>
<accession>A0A1B4XCM6</accession>
<dbReference type="AlphaFoldDB" id="A0A1B4XCM6"/>
<keyword evidence="7" id="KW-0418">Kinase</keyword>
<dbReference type="Gene3D" id="1.10.287.130">
    <property type="match status" value="1"/>
</dbReference>
<dbReference type="GO" id="GO:0005886">
    <property type="term" value="C:plasma membrane"/>
    <property type="evidence" value="ECO:0007669"/>
    <property type="project" value="TreeGrafter"/>
</dbReference>
<dbReference type="Gene3D" id="3.30.565.10">
    <property type="entry name" value="Histidine kinase-like ATPase, C-terminal domain"/>
    <property type="match status" value="1"/>
</dbReference>
<dbReference type="InterPro" id="IPR036097">
    <property type="entry name" value="HisK_dim/P_sf"/>
</dbReference>
<dbReference type="SMART" id="SM00387">
    <property type="entry name" value="HATPase_c"/>
    <property type="match status" value="1"/>
</dbReference>
<dbReference type="InterPro" id="IPR005467">
    <property type="entry name" value="His_kinase_dom"/>
</dbReference>
<evidence type="ECO:0000313" key="14">
    <source>
        <dbReference type="EMBL" id="BAV32559.1"/>
    </source>
</evidence>
<evidence type="ECO:0000313" key="15">
    <source>
        <dbReference type="Proteomes" id="UP000243180"/>
    </source>
</evidence>
<feature type="domain" description="Histidine kinase" evidence="12">
    <location>
        <begin position="239"/>
        <end position="442"/>
    </location>
</feature>
<reference evidence="14 15" key="1">
    <citation type="submission" date="2015-05" db="EMBL/GenBank/DDBJ databases">
        <title>Complete genome sequence of a sulfur-oxidizing gammaproteobacterium strain HA5.</title>
        <authorList>
            <person name="Miura A."/>
            <person name="Kojima H."/>
            <person name="Fukui M."/>
        </authorList>
    </citation>
    <scope>NUCLEOTIDE SEQUENCE [LARGE SCALE GENOMIC DNA]</scope>
    <source>
        <strain evidence="14 15">HA5</strain>
    </source>
</reference>
<comment type="subcellular location">
    <subcellularLocation>
        <location evidence="2">Membrane</location>
    </subcellularLocation>
</comment>
<evidence type="ECO:0000256" key="6">
    <source>
        <dbReference type="ARBA" id="ARBA00022692"/>
    </source>
</evidence>
<dbReference type="InterPro" id="IPR036890">
    <property type="entry name" value="HATPase_C_sf"/>
</dbReference>
<proteinExistence type="predicted"/>
<dbReference type="InterPro" id="IPR004358">
    <property type="entry name" value="Sig_transdc_His_kin-like_C"/>
</dbReference>
<evidence type="ECO:0000256" key="1">
    <source>
        <dbReference type="ARBA" id="ARBA00000085"/>
    </source>
</evidence>
<keyword evidence="8 11" id="KW-1133">Transmembrane helix</keyword>
<dbReference type="PROSITE" id="PS50109">
    <property type="entry name" value="HIS_KIN"/>
    <property type="match status" value="1"/>
</dbReference>
<dbReference type="EC" id="2.7.13.3" evidence="3"/>
<feature type="domain" description="HAMP" evidence="13">
    <location>
        <begin position="180"/>
        <end position="231"/>
    </location>
</feature>
<evidence type="ECO:0000256" key="3">
    <source>
        <dbReference type="ARBA" id="ARBA00012438"/>
    </source>
</evidence>
<dbReference type="Proteomes" id="UP000243180">
    <property type="component" value="Chromosome"/>
</dbReference>
<evidence type="ECO:0000259" key="13">
    <source>
        <dbReference type="PROSITE" id="PS50885"/>
    </source>
</evidence>
<dbReference type="InterPro" id="IPR003594">
    <property type="entry name" value="HATPase_dom"/>
</dbReference>
<keyword evidence="4" id="KW-0597">Phosphoprotein</keyword>
<evidence type="ECO:0000256" key="10">
    <source>
        <dbReference type="ARBA" id="ARBA00023136"/>
    </source>
</evidence>
<dbReference type="PANTHER" id="PTHR45436">
    <property type="entry name" value="SENSOR HISTIDINE KINASE YKOH"/>
    <property type="match status" value="1"/>
</dbReference>
<evidence type="ECO:0000256" key="11">
    <source>
        <dbReference type="SAM" id="Phobius"/>
    </source>
</evidence>
<dbReference type="InterPro" id="IPR003660">
    <property type="entry name" value="HAMP_dom"/>
</dbReference>
<dbReference type="InParanoid" id="A0A1B4XCM6"/>
<evidence type="ECO:0000256" key="8">
    <source>
        <dbReference type="ARBA" id="ARBA00022989"/>
    </source>
</evidence>
<dbReference type="PRINTS" id="PR00344">
    <property type="entry name" value="BCTRLSENSOR"/>
</dbReference>
<feature type="transmembrane region" description="Helical" evidence="11">
    <location>
        <begin position="7"/>
        <end position="26"/>
    </location>
</feature>
<dbReference type="PANTHER" id="PTHR45436:SF5">
    <property type="entry name" value="SENSOR HISTIDINE KINASE TRCS"/>
    <property type="match status" value="1"/>
</dbReference>
<dbReference type="SUPFAM" id="SSF47384">
    <property type="entry name" value="Homodimeric domain of signal transducing histidine kinase"/>
    <property type="match status" value="1"/>
</dbReference>
<evidence type="ECO:0000256" key="7">
    <source>
        <dbReference type="ARBA" id="ARBA00022777"/>
    </source>
</evidence>
<dbReference type="SUPFAM" id="SSF55874">
    <property type="entry name" value="ATPase domain of HSP90 chaperone/DNA topoisomerase II/histidine kinase"/>
    <property type="match status" value="1"/>
</dbReference>
<dbReference type="PROSITE" id="PS50885">
    <property type="entry name" value="HAMP"/>
    <property type="match status" value="1"/>
</dbReference>
<dbReference type="OrthoDB" id="9809567at2"/>
<keyword evidence="6 11" id="KW-0812">Transmembrane</keyword>
<evidence type="ECO:0000256" key="2">
    <source>
        <dbReference type="ARBA" id="ARBA00004370"/>
    </source>
</evidence>
<gene>
    <name evidence="14" type="ORF">SCL_0237</name>
</gene>
<dbReference type="RefSeq" id="WP_096359233.1">
    <property type="nucleotide sequence ID" value="NZ_AP014879.1"/>
</dbReference>
<keyword evidence="10 11" id="KW-0472">Membrane</keyword>
<comment type="catalytic activity">
    <reaction evidence="1">
        <text>ATP + protein L-histidine = ADP + protein N-phospho-L-histidine.</text>
        <dbReference type="EC" id="2.7.13.3"/>
    </reaction>
</comment>
<dbReference type="GO" id="GO:0000155">
    <property type="term" value="F:phosphorelay sensor kinase activity"/>
    <property type="evidence" value="ECO:0007669"/>
    <property type="project" value="InterPro"/>
</dbReference>
<sequence>MRSIQKYLGVSLAVSLVAVFSLQWLVVSVTLRHLSESGFKVHMEHNIENLLTGISFDTAGRLQLAPDRIEKIYRQPFSGSYYRIDSGNQTLRSRSLWDQDLPAVSGTASGTLTQHVPGPQAQSLIMHARIFEWQGRRIVISVAEDLAPLEGEMREFRNRYALVSLAALALLLALQAWLVRHGLRPLRRTRTELRQLEQGEVSRLNEAVPAELSPLVRELNHLLAAMTQRLARSRQALGNLAHALKGPLTLLTHQVEEEKTDAVATRQAMTEQLRTMKHLIERELRRARLSGAALPGRRFDFATELPALVETLKALYRDKPLGINLRMPAAVAFPADREDMLELLGNLLDNACKWSRREVLLEVAINEGAVTLRVHDDGSGCPDESLATLAQRGTRLDESTPGQGLGLAIAMQTASDYGGWISFGRSEILGGFLATVQLPVAGD</sequence>
<evidence type="ECO:0000259" key="12">
    <source>
        <dbReference type="PROSITE" id="PS50109"/>
    </source>
</evidence>
<evidence type="ECO:0000256" key="5">
    <source>
        <dbReference type="ARBA" id="ARBA00022679"/>
    </source>
</evidence>
<keyword evidence="15" id="KW-1185">Reference proteome</keyword>
<evidence type="ECO:0000256" key="9">
    <source>
        <dbReference type="ARBA" id="ARBA00023012"/>
    </source>
</evidence>
<keyword evidence="5" id="KW-0808">Transferase</keyword>
<evidence type="ECO:0000256" key="4">
    <source>
        <dbReference type="ARBA" id="ARBA00022553"/>
    </source>
</evidence>
<dbReference type="KEGG" id="slim:SCL_0237"/>
<dbReference type="Pfam" id="PF02518">
    <property type="entry name" value="HATPase_c"/>
    <property type="match status" value="1"/>
</dbReference>